<protein>
    <recommendedName>
        <fullName evidence="3">Transposase</fullName>
    </recommendedName>
</protein>
<dbReference type="EMBL" id="CP155447">
    <property type="protein sequence ID" value="XBH03632.1"/>
    <property type="molecule type" value="Genomic_DNA"/>
</dbReference>
<dbReference type="RefSeq" id="WP_406696371.1">
    <property type="nucleotide sequence ID" value="NZ_CP155447.1"/>
</dbReference>
<evidence type="ECO:0000313" key="2">
    <source>
        <dbReference type="EMBL" id="XBH03632.1"/>
    </source>
</evidence>
<reference evidence="2" key="1">
    <citation type="submission" date="2024-05" db="EMBL/GenBank/DDBJ databases">
        <title>Planctomycetes of the genus Singulisphaera possess chitinolytic capabilities.</title>
        <authorList>
            <person name="Ivanova A."/>
        </authorList>
    </citation>
    <scope>NUCLEOTIDE SEQUENCE</scope>
    <source>
        <strain evidence="2">Ch08T</strain>
    </source>
</reference>
<accession>A0AAU7CFC5</accession>
<sequence length="82" mass="8774">MPHARGWRALTRNSLAFVDENGANPSLPRPHGLAPADERGPGSAPGHWYTVTLIRGMRLSGVTASLVIEGTMDTALFASYVE</sequence>
<evidence type="ECO:0008006" key="3">
    <source>
        <dbReference type="Google" id="ProtNLM"/>
    </source>
</evidence>
<name>A0AAU7CFC5_9BACT</name>
<organism evidence="2">
    <name type="scientific">Singulisphaera sp. Ch08</name>
    <dbReference type="NCBI Taxonomy" id="3120278"/>
    <lineage>
        <taxon>Bacteria</taxon>
        <taxon>Pseudomonadati</taxon>
        <taxon>Planctomycetota</taxon>
        <taxon>Planctomycetia</taxon>
        <taxon>Isosphaerales</taxon>
        <taxon>Isosphaeraceae</taxon>
        <taxon>Singulisphaera</taxon>
    </lineage>
</organism>
<gene>
    <name evidence="2" type="ORF">V5E97_35805</name>
</gene>
<evidence type="ECO:0000256" key="1">
    <source>
        <dbReference type="SAM" id="MobiDB-lite"/>
    </source>
</evidence>
<proteinExistence type="predicted"/>
<feature type="region of interest" description="Disordered" evidence="1">
    <location>
        <begin position="20"/>
        <end position="42"/>
    </location>
</feature>
<dbReference type="AlphaFoldDB" id="A0AAU7CFC5"/>